<dbReference type="PRINTS" id="PR00881">
    <property type="entry name" value="L7ARS6FAMILY"/>
</dbReference>
<feature type="domain" description="Ribosomal protein eL8/eL30/eS12/Gadd45" evidence="4">
    <location>
        <begin position="130"/>
        <end position="208"/>
    </location>
</feature>
<evidence type="ECO:0000259" key="4">
    <source>
        <dbReference type="Pfam" id="PF01248"/>
    </source>
</evidence>
<dbReference type="InParanoid" id="A0A1Y2GTS0"/>
<accession>A0A1Y2GTS0</accession>
<dbReference type="GeneID" id="33565406"/>
<evidence type="ECO:0000313" key="6">
    <source>
        <dbReference type="Proteomes" id="UP000193648"/>
    </source>
</evidence>
<dbReference type="RefSeq" id="XP_021883471.1">
    <property type="nucleotide sequence ID" value="XM_022023562.1"/>
</dbReference>
<sequence>MQLANMGMFPKLNPEIKQFTRPLDKSIAKKLYKFASQYCPETRAQKKSRLKLLDKSFTQSPQREGTFINNEALISRPDISLKTCGNERQGHEEGEGEGFEHGNEVVQDPSFSSTLSIPSSSDKHSSDKDKPYFLKFGINHIEDLIKTSKATLIMLAYDTDPVDLVLHIPALCRKHHIPVAIVDGKLRLGTLIHKRQTAAVAFTNIRDQDIDLFQELVSKIKEDYEKNRTTQTSTANPLNLFTTARLNQLYSSILPI</sequence>
<dbReference type="Gene3D" id="3.30.1330.30">
    <property type="match status" value="2"/>
</dbReference>
<dbReference type="AlphaFoldDB" id="A0A1Y2GTS0"/>
<evidence type="ECO:0000313" key="5">
    <source>
        <dbReference type="EMBL" id="ORZ22917.1"/>
    </source>
</evidence>
<evidence type="ECO:0000256" key="1">
    <source>
        <dbReference type="ARBA" id="ARBA00007337"/>
    </source>
</evidence>
<dbReference type="PANTHER" id="PTHR23105">
    <property type="entry name" value="RIBOSOMAL PROTEIN L7AE FAMILY MEMBER"/>
    <property type="match status" value="1"/>
</dbReference>
<proteinExistence type="inferred from homology"/>
<dbReference type="OrthoDB" id="29563at2759"/>
<dbReference type="InterPro" id="IPR018492">
    <property type="entry name" value="Ribosomal_eL8/Nhp2"/>
</dbReference>
<dbReference type="InterPro" id="IPR029064">
    <property type="entry name" value="Ribosomal_eL30-like_sf"/>
</dbReference>
<keyword evidence="2" id="KW-0687">Ribonucleoprotein</keyword>
<keyword evidence="5" id="KW-0689">Ribosomal protein</keyword>
<feature type="compositionally biased region" description="Low complexity" evidence="3">
    <location>
        <begin position="110"/>
        <end position="120"/>
    </location>
</feature>
<comment type="similarity">
    <text evidence="1">Belongs to the eukaryotic ribosomal protein eL8 family.</text>
</comment>
<organism evidence="5 6">
    <name type="scientific">Lobosporangium transversale</name>
    <dbReference type="NCBI Taxonomy" id="64571"/>
    <lineage>
        <taxon>Eukaryota</taxon>
        <taxon>Fungi</taxon>
        <taxon>Fungi incertae sedis</taxon>
        <taxon>Mucoromycota</taxon>
        <taxon>Mortierellomycotina</taxon>
        <taxon>Mortierellomycetes</taxon>
        <taxon>Mortierellales</taxon>
        <taxon>Mortierellaceae</taxon>
        <taxon>Lobosporangium</taxon>
    </lineage>
</organism>
<dbReference type="EMBL" id="MCFF01000010">
    <property type="protein sequence ID" value="ORZ22917.1"/>
    <property type="molecule type" value="Genomic_DNA"/>
</dbReference>
<protein>
    <submittedName>
        <fullName evidence="5">50S ribosomal protein L30e-like protein</fullName>
    </submittedName>
</protein>
<keyword evidence="6" id="KW-1185">Reference proteome</keyword>
<feature type="region of interest" description="Disordered" evidence="3">
    <location>
        <begin position="84"/>
        <end position="127"/>
    </location>
</feature>
<evidence type="ECO:0000256" key="2">
    <source>
        <dbReference type="ARBA" id="ARBA00023274"/>
    </source>
</evidence>
<dbReference type="InterPro" id="IPR050257">
    <property type="entry name" value="eL8/uL1-like"/>
</dbReference>
<name>A0A1Y2GTS0_9FUNG</name>
<evidence type="ECO:0000256" key="3">
    <source>
        <dbReference type="SAM" id="MobiDB-lite"/>
    </source>
</evidence>
<dbReference type="SUPFAM" id="SSF55315">
    <property type="entry name" value="L30e-like"/>
    <property type="match status" value="1"/>
</dbReference>
<dbReference type="Proteomes" id="UP000193648">
    <property type="component" value="Unassembled WGS sequence"/>
</dbReference>
<dbReference type="GO" id="GO:0005840">
    <property type="term" value="C:ribosome"/>
    <property type="evidence" value="ECO:0007669"/>
    <property type="project" value="UniProtKB-KW"/>
</dbReference>
<dbReference type="GO" id="GO:0003723">
    <property type="term" value="F:RNA binding"/>
    <property type="evidence" value="ECO:0007669"/>
    <property type="project" value="InterPro"/>
</dbReference>
<reference evidence="5 6" key="1">
    <citation type="submission" date="2016-07" db="EMBL/GenBank/DDBJ databases">
        <title>Pervasive Adenine N6-methylation of Active Genes in Fungi.</title>
        <authorList>
            <consortium name="DOE Joint Genome Institute"/>
            <person name="Mondo S.J."/>
            <person name="Dannebaum R.O."/>
            <person name="Kuo R.C."/>
            <person name="Labutti K."/>
            <person name="Haridas S."/>
            <person name="Kuo A."/>
            <person name="Salamov A."/>
            <person name="Ahrendt S.R."/>
            <person name="Lipzen A."/>
            <person name="Sullivan W."/>
            <person name="Andreopoulos W.B."/>
            <person name="Clum A."/>
            <person name="Lindquist E."/>
            <person name="Daum C."/>
            <person name="Ramamoorthy G.K."/>
            <person name="Gryganskyi A."/>
            <person name="Culley D."/>
            <person name="Magnuson J.K."/>
            <person name="James T.Y."/>
            <person name="O'Malley M.A."/>
            <person name="Stajich J.E."/>
            <person name="Spatafora J.W."/>
            <person name="Visel A."/>
            <person name="Grigoriev I.V."/>
        </authorList>
    </citation>
    <scope>NUCLEOTIDE SEQUENCE [LARGE SCALE GENOMIC DNA]</scope>
    <source>
        <strain evidence="5 6">NRRL 3116</strain>
    </source>
</reference>
<feature type="compositionally biased region" description="Basic and acidic residues" evidence="3">
    <location>
        <begin position="88"/>
        <end position="103"/>
    </location>
</feature>
<comment type="caution">
    <text evidence="5">The sequence shown here is derived from an EMBL/GenBank/DDBJ whole genome shotgun (WGS) entry which is preliminary data.</text>
</comment>
<gene>
    <name evidence="5" type="ORF">BCR41DRAFT_349900</name>
</gene>
<dbReference type="GO" id="GO:1990904">
    <property type="term" value="C:ribonucleoprotein complex"/>
    <property type="evidence" value="ECO:0007669"/>
    <property type="project" value="UniProtKB-KW"/>
</dbReference>
<dbReference type="InterPro" id="IPR004038">
    <property type="entry name" value="Ribosomal_eL8/eL30/eS12/Gad45"/>
</dbReference>
<dbReference type="STRING" id="64571.A0A1Y2GTS0"/>
<dbReference type="Pfam" id="PF01248">
    <property type="entry name" value="Ribosomal_L7Ae"/>
    <property type="match status" value="1"/>
</dbReference>